<evidence type="ECO:0000313" key="2">
    <source>
        <dbReference type="Proteomes" id="UP000281899"/>
    </source>
</evidence>
<name>A0ABX9X3N6_9FLAO</name>
<evidence type="ECO:0000313" key="1">
    <source>
        <dbReference type="EMBL" id="ROH88860.1"/>
    </source>
</evidence>
<proteinExistence type="predicted"/>
<sequence>MNNSDKLELYSRLRLILSVRRHFPLFDDRIMNFVILPQNYQIPIDINMELLNTMQLKCQANIKPDLDGFDILIISKDNKIKKINDNELLSYKDITDNNINAVKEFLENISNNPLADLDS</sequence>
<reference evidence="1 2" key="1">
    <citation type="submission" date="2018-11" db="EMBL/GenBank/DDBJ databases">
        <title>Proposal to divide the Flavobacteriaceae and reorganize its genera based on Amino Acid Identity values calculated from whole genome sequences.</title>
        <authorList>
            <person name="Nicholson A.C."/>
            <person name="Gulvik C.A."/>
            <person name="Whitney A.M."/>
            <person name="Humrighouse B.W."/>
            <person name="Bell M."/>
            <person name="Holmes B."/>
            <person name="Steigerwalt A."/>
            <person name="Villarma A."/>
            <person name="Sheth M."/>
            <person name="Batra D."/>
            <person name="Pryor J."/>
            <person name="Bernardet J.-F."/>
            <person name="Hugo C."/>
            <person name="Kampfer P."/>
            <person name="Newman J."/>
            <person name="Mcquiston J.R."/>
        </authorList>
    </citation>
    <scope>NUCLEOTIDE SEQUENCE [LARGE SCALE GENOMIC DNA]</scope>
    <source>
        <strain evidence="1 2">G0235</strain>
    </source>
</reference>
<protein>
    <submittedName>
        <fullName evidence="1">Uncharacterized protein</fullName>
    </submittedName>
</protein>
<dbReference type="RefSeq" id="WP_148045409.1">
    <property type="nucleotide sequence ID" value="NZ_JALRGU010000453.1"/>
</dbReference>
<dbReference type="Proteomes" id="UP000281899">
    <property type="component" value="Unassembled WGS sequence"/>
</dbReference>
<comment type="caution">
    <text evidence="1">The sequence shown here is derived from an EMBL/GenBank/DDBJ whole genome shotgun (WGS) entry which is preliminary data.</text>
</comment>
<gene>
    <name evidence="1" type="ORF">EGI15_19460</name>
</gene>
<accession>A0ABX9X3N6</accession>
<dbReference type="EMBL" id="RJTW01000009">
    <property type="protein sequence ID" value="ROH88860.1"/>
    <property type="molecule type" value="Genomic_DNA"/>
</dbReference>
<organism evidence="1 2">
    <name type="scientific">Chryseobacterium cucumeris</name>
    <dbReference type="NCBI Taxonomy" id="1813611"/>
    <lineage>
        <taxon>Bacteria</taxon>
        <taxon>Pseudomonadati</taxon>
        <taxon>Bacteroidota</taxon>
        <taxon>Flavobacteriia</taxon>
        <taxon>Flavobacteriales</taxon>
        <taxon>Weeksellaceae</taxon>
        <taxon>Chryseobacterium group</taxon>
        <taxon>Chryseobacterium</taxon>
    </lineage>
</organism>
<dbReference type="GeneID" id="301714857"/>
<keyword evidence="2" id="KW-1185">Reference proteome</keyword>